<proteinExistence type="predicted"/>
<organism evidence="3 4">
    <name type="scientific">Sordaria macrospora</name>
    <dbReference type="NCBI Taxonomy" id="5147"/>
    <lineage>
        <taxon>Eukaryota</taxon>
        <taxon>Fungi</taxon>
        <taxon>Dikarya</taxon>
        <taxon>Ascomycota</taxon>
        <taxon>Pezizomycotina</taxon>
        <taxon>Sordariomycetes</taxon>
        <taxon>Sordariomycetidae</taxon>
        <taxon>Sordariales</taxon>
        <taxon>Sordariaceae</taxon>
        <taxon>Sordaria</taxon>
    </lineage>
</organism>
<dbReference type="PANTHER" id="PTHR34846">
    <property type="entry name" value="4-CARBOXYMUCONOLACTONE DECARBOXYLASE FAMILY PROTEIN (AFU_ORTHOLOGUE AFUA_6G11590)"/>
    <property type="match status" value="1"/>
</dbReference>
<protein>
    <recommendedName>
        <fullName evidence="2">Carboxymuconolactone decarboxylase-like domain-containing protein</fullName>
    </recommendedName>
</protein>
<dbReference type="InterPro" id="IPR029032">
    <property type="entry name" value="AhpD-like"/>
</dbReference>
<feature type="region of interest" description="Disordered" evidence="1">
    <location>
        <begin position="1"/>
        <end position="47"/>
    </location>
</feature>
<evidence type="ECO:0000259" key="2">
    <source>
        <dbReference type="Pfam" id="PF02627"/>
    </source>
</evidence>
<evidence type="ECO:0000256" key="1">
    <source>
        <dbReference type="SAM" id="MobiDB-lite"/>
    </source>
</evidence>
<dbReference type="VEuPathDB" id="FungiDB:SMAC_06509"/>
<dbReference type="Gene3D" id="1.20.1290.10">
    <property type="entry name" value="AhpD-like"/>
    <property type="match status" value="1"/>
</dbReference>
<feature type="domain" description="Carboxymuconolactone decarboxylase-like" evidence="2">
    <location>
        <begin position="198"/>
        <end position="255"/>
    </location>
</feature>
<dbReference type="PANTHER" id="PTHR34846:SF11">
    <property type="entry name" value="4-CARBOXYMUCONOLACTONE DECARBOXYLASE FAMILY PROTEIN (AFU_ORTHOLOGUE AFUA_6G11590)"/>
    <property type="match status" value="1"/>
</dbReference>
<dbReference type="AlphaFoldDB" id="A0A8S8ZHJ2"/>
<accession>A0A8S8ZHJ2</accession>
<comment type="caution">
    <text evidence="3">The sequence shown here is derived from an EMBL/GenBank/DDBJ whole genome shotgun (WGS) entry which is preliminary data.</text>
</comment>
<dbReference type="InterPro" id="IPR003779">
    <property type="entry name" value="CMD-like"/>
</dbReference>
<dbReference type="Pfam" id="PF02627">
    <property type="entry name" value="CMD"/>
    <property type="match status" value="1"/>
</dbReference>
<evidence type="ECO:0000313" key="3">
    <source>
        <dbReference type="EMBL" id="KAA8627822.1"/>
    </source>
</evidence>
<name>A0A8S8ZHJ2_SORMA</name>
<evidence type="ECO:0000313" key="4">
    <source>
        <dbReference type="Proteomes" id="UP000433876"/>
    </source>
</evidence>
<dbReference type="EMBL" id="NMPR01000233">
    <property type="protein sequence ID" value="KAA8627822.1"/>
    <property type="molecule type" value="Genomic_DNA"/>
</dbReference>
<gene>
    <name evidence="3" type="ORF">SMACR_06509</name>
</gene>
<dbReference type="Proteomes" id="UP000433876">
    <property type="component" value="Unassembled WGS sequence"/>
</dbReference>
<reference evidence="3 4" key="1">
    <citation type="submission" date="2017-07" db="EMBL/GenBank/DDBJ databases">
        <title>Genome sequence of the Sordaria macrospora wild type strain R19027.</title>
        <authorList>
            <person name="Nowrousian M."/>
            <person name="Teichert I."/>
            <person name="Kueck U."/>
        </authorList>
    </citation>
    <scope>NUCLEOTIDE SEQUENCE [LARGE SCALE GENOMIC DNA]</scope>
    <source>
        <strain evidence="3 4">R19027</strain>
        <tissue evidence="3">Mycelium</tissue>
    </source>
</reference>
<dbReference type="GO" id="GO:0051920">
    <property type="term" value="F:peroxiredoxin activity"/>
    <property type="evidence" value="ECO:0007669"/>
    <property type="project" value="InterPro"/>
</dbReference>
<sequence>MAVDVEAPGPRPLADPSFRTADKRARDSPQPPAADRRPPDVGSWRRSLWRKGGVRDAGYGPDLWVCDGPASPASSEADDTYSTHALQLSTHQAISFHPFCLLTLLPSYISNPMSFTLRHHLRGSLQQHRVSSYSRLTRPLINNTRLFTTTPTTKMRLPYVANPPPTSSEAEQAIVDRITARRAPRPLQPLDLTLLHSPPVADGWNSFLGAIRTQTILPADERELAISRVAVCNGAWYEWHHHAPLAVQAGVSEGEDGLGVVKRQEPLLIEEGDQKKGGLNERQWAAVCFTDEMTRNVKVRDETFEKVRGLFSEREVVELTAIIACYNCVSRFLVALDVGERNGTGPDDAAH</sequence>
<dbReference type="SUPFAM" id="SSF69118">
    <property type="entry name" value="AhpD-like"/>
    <property type="match status" value="1"/>
</dbReference>